<evidence type="ECO:0000313" key="2">
    <source>
        <dbReference type="Proteomes" id="UP000298213"/>
    </source>
</evidence>
<keyword evidence="2" id="KW-1185">Reference proteome</keyword>
<comment type="caution">
    <text evidence="1">The sequence shown here is derived from an EMBL/GenBank/DDBJ whole genome shotgun (WGS) entry which is preliminary data.</text>
</comment>
<dbReference type="EMBL" id="SPDV01000009">
    <property type="protein sequence ID" value="TFI59110.1"/>
    <property type="molecule type" value="Genomic_DNA"/>
</dbReference>
<evidence type="ECO:0000313" key="1">
    <source>
        <dbReference type="EMBL" id="TFI59110.1"/>
    </source>
</evidence>
<sequence length="101" mass="10835">MKVWGAALTDTRIDLGDSGERGVPYYRLCFSSDGRAGCFDEFPAVDDAAALREAQRHVETGHAALWCEERLVATVTAGAGDRPDSAGRAVPNSLRLRLLGT</sequence>
<dbReference type="Proteomes" id="UP000298213">
    <property type="component" value="Unassembled WGS sequence"/>
</dbReference>
<protein>
    <submittedName>
        <fullName evidence="1">Uncharacterized protein</fullName>
    </submittedName>
</protein>
<proteinExistence type="predicted"/>
<reference evidence="1 2" key="1">
    <citation type="submission" date="2019-03" db="EMBL/GenBank/DDBJ databases">
        <title>Genome sequence of Sphingomonas sp. 17J27-24.</title>
        <authorList>
            <person name="Kim M."/>
            <person name="Maeng S."/>
            <person name="Sathiyaraj S."/>
        </authorList>
    </citation>
    <scope>NUCLEOTIDE SEQUENCE [LARGE SCALE GENOMIC DNA]</scope>
    <source>
        <strain evidence="1 2">17J27-24</strain>
    </source>
</reference>
<gene>
    <name evidence="1" type="ORF">E2493_06180</name>
</gene>
<accession>A0A4Y8ZSW5</accession>
<dbReference type="RefSeq" id="WP_135084816.1">
    <property type="nucleotide sequence ID" value="NZ_SPDV01000009.1"/>
</dbReference>
<name>A0A4Y8ZSW5_9SPHN</name>
<dbReference type="AlphaFoldDB" id="A0A4Y8ZSW5"/>
<organism evidence="1 2">
    <name type="scientific">Sphingomonas parva</name>
    <dbReference type="NCBI Taxonomy" id="2555898"/>
    <lineage>
        <taxon>Bacteria</taxon>
        <taxon>Pseudomonadati</taxon>
        <taxon>Pseudomonadota</taxon>
        <taxon>Alphaproteobacteria</taxon>
        <taxon>Sphingomonadales</taxon>
        <taxon>Sphingomonadaceae</taxon>
        <taxon>Sphingomonas</taxon>
    </lineage>
</organism>